<dbReference type="GO" id="GO:0009279">
    <property type="term" value="C:cell outer membrane"/>
    <property type="evidence" value="ECO:0007669"/>
    <property type="project" value="UniProtKB-SubCell"/>
</dbReference>
<reference evidence="13" key="1">
    <citation type="submission" date="2016-10" db="EMBL/GenBank/DDBJ databases">
        <authorList>
            <person name="Varghese N."/>
            <person name="Submissions S."/>
        </authorList>
    </citation>
    <scope>NUCLEOTIDE SEQUENCE [LARGE SCALE GENOMIC DNA]</scope>
    <source>
        <strain evidence="13">DSM 14807</strain>
    </source>
</reference>
<dbReference type="Proteomes" id="UP000199537">
    <property type="component" value="Unassembled WGS sequence"/>
</dbReference>
<keyword evidence="7 8" id="KW-0998">Cell outer membrane</keyword>
<dbReference type="AlphaFoldDB" id="A0A1I7N3Q8"/>
<evidence type="ECO:0000256" key="2">
    <source>
        <dbReference type="ARBA" id="ARBA00022448"/>
    </source>
</evidence>
<sequence>MGSFVTLGKKCSSLFFVLLLLLLAHLNVYSQNRVQGRVVASDTHNPLSGVTVLIAGKNIGTITDANGRYAINAQPGDSLIFRFVGYAEQRISVGNRSTINIELTPSSSVLNELVVIGYGTQRREDVTGAVGSVKSKDFLKGSVRDIGQLITGKVAGLTVEEPSGDPTASSVISLRGISTLMSSTAPLVLIDGIPGDLNTVAPEDVASIDVLKDGSAAAIYGTRATNGVILITTKQGQGVKEPTLEYDGYVSLQTIARRPQFLTADDYRRLIKEGIPFQDYGTSTDWFKAISRNPISHTHNFLFQGGDHQTNYTIDINYRNWEGLLKRSNDHQLRGNIDLNQNMLNNKLQFHFNGIFTKREYWTGGDGYSFDTYIYRQALIRNPTDSIYHADGTYVTRDGYFYDNPVALLWGVDGMNKEREIRLNGTVLYKPINGLNLKLLLSDNNWTQVRGYATNKNYPANARNGWGNSYASRGTSATEDRLLEFTTDYTHQFGKHNFTLLGGYSYQDATDEGYWMQNWYFPTDIYGYNNMGAGSALTQGSAVMSSGKSAWKLIGFFGRLNYSYADKYLLMASLRREGSSKFGSNYRWGMFPGISVGWRISQEPFLQSNHVISDLKIRAGYGITGTAPSDDYDALTTINYGDWFLYNGQWIQGLSPTRNPNPNLRWEQKEEYNIGLDFGLFHERINGSIDVYRRDTKDMLYNYPVPVPPYLYGSILANVGRMRNEGIELLVNFTPVHNQILQWNSSLTFSTNRNKLVSINNSQFKLNQDYFNTGYTGEPIQTYTHRVEVGKPIGEFYGWESVDIDSTGAWIILSKDNKRISIRNASEDDKRYLGNGIPKYHLSWNNSFQYKNFDLSINMHGAFGFQILDFIRMFYEDPRNTQYNMLKSAFDKVYGKYRLNYDLAYVSYYLENGNFWKIDNVTLGYSFQIHNHNNLKSARIYVSTLNLWTITRYKGIDPEVYWGGLAPGDDNRDKYPTTRTFTLGLNLNF</sequence>
<dbReference type="SUPFAM" id="SSF56935">
    <property type="entry name" value="Porins"/>
    <property type="match status" value="1"/>
</dbReference>
<comment type="subcellular location">
    <subcellularLocation>
        <location evidence="1 8">Cell outer membrane</location>
        <topology evidence="1 8">Multi-pass membrane protein</topology>
    </subcellularLocation>
</comment>
<dbReference type="InterPro" id="IPR037066">
    <property type="entry name" value="Plug_dom_sf"/>
</dbReference>
<dbReference type="Pfam" id="PF13715">
    <property type="entry name" value="CarbopepD_reg_2"/>
    <property type="match status" value="1"/>
</dbReference>
<dbReference type="SUPFAM" id="SSF49464">
    <property type="entry name" value="Carboxypeptidase regulatory domain-like"/>
    <property type="match status" value="1"/>
</dbReference>
<evidence type="ECO:0000313" key="12">
    <source>
        <dbReference type="EMBL" id="SFV29297.1"/>
    </source>
</evidence>
<evidence type="ECO:0000256" key="7">
    <source>
        <dbReference type="ARBA" id="ARBA00023237"/>
    </source>
</evidence>
<feature type="domain" description="TonB-dependent receptor-like beta-barrel" evidence="10">
    <location>
        <begin position="441"/>
        <end position="772"/>
    </location>
</feature>
<organism evidence="12 13">
    <name type="scientific">Thermoflavifilum thermophilum</name>
    <dbReference type="NCBI Taxonomy" id="1393122"/>
    <lineage>
        <taxon>Bacteria</taxon>
        <taxon>Pseudomonadati</taxon>
        <taxon>Bacteroidota</taxon>
        <taxon>Chitinophagia</taxon>
        <taxon>Chitinophagales</taxon>
        <taxon>Chitinophagaceae</taxon>
        <taxon>Thermoflavifilum</taxon>
    </lineage>
</organism>
<dbReference type="InterPro" id="IPR036942">
    <property type="entry name" value="Beta-barrel_TonB_sf"/>
</dbReference>
<dbReference type="InterPro" id="IPR023997">
    <property type="entry name" value="TonB-dep_OMP_SusC/RagA_CS"/>
</dbReference>
<keyword evidence="2 8" id="KW-0813">Transport</keyword>
<dbReference type="RefSeq" id="WP_092457318.1">
    <property type="nucleotide sequence ID" value="NZ_FPCJ01000001.1"/>
</dbReference>
<evidence type="ECO:0000256" key="9">
    <source>
        <dbReference type="RuleBase" id="RU003357"/>
    </source>
</evidence>
<dbReference type="InterPro" id="IPR023996">
    <property type="entry name" value="TonB-dep_OMP_SusC/RagA"/>
</dbReference>
<dbReference type="STRING" id="1393122.SAMN05660895_0523"/>
<keyword evidence="13" id="KW-1185">Reference proteome</keyword>
<dbReference type="OrthoDB" id="9768177at2"/>
<evidence type="ECO:0000256" key="8">
    <source>
        <dbReference type="PROSITE-ProRule" id="PRU01360"/>
    </source>
</evidence>
<evidence type="ECO:0000256" key="5">
    <source>
        <dbReference type="ARBA" id="ARBA00023077"/>
    </source>
</evidence>
<evidence type="ECO:0000256" key="6">
    <source>
        <dbReference type="ARBA" id="ARBA00023136"/>
    </source>
</evidence>
<accession>A0A1I7N3Q8</accession>
<evidence type="ECO:0000259" key="11">
    <source>
        <dbReference type="Pfam" id="PF07715"/>
    </source>
</evidence>
<keyword evidence="5 9" id="KW-0798">TonB box</keyword>
<dbReference type="InterPro" id="IPR008969">
    <property type="entry name" value="CarboxyPept-like_regulatory"/>
</dbReference>
<dbReference type="InterPro" id="IPR012910">
    <property type="entry name" value="Plug_dom"/>
</dbReference>
<keyword evidence="6 8" id="KW-0472">Membrane</keyword>
<dbReference type="Pfam" id="PF00593">
    <property type="entry name" value="TonB_dep_Rec_b-barrel"/>
    <property type="match status" value="1"/>
</dbReference>
<gene>
    <name evidence="12" type="ORF">SAMN05660895_0523</name>
</gene>
<name>A0A1I7N3Q8_9BACT</name>
<dbReference type="Gene3D" id="2.40.170.20">
    <property type="entry name" value="TonB-dependent receptor, beta-barrel domain"/>
    <property type="match status" value="1"/>
</dbReference>
<keyword evidence="4 8" id="KW-0812">Transmembrane</keyword>
<evidence type="ECO:0000259" key="10">
    <source>
        <dbReference type="Pfam" id="PF00593"/>
    </source>
</evidence>
<keyword evidence="3 8" id="KW-1134">Transmembrane beta strand</keyword>
<feature type="domain" description="TonB-dependent receptor plug" evidence="11">
    <location>
        <begin position="124"/>
        <end position="228"/>
    </location>
</feature>
<dbReference type="InterPro" id="IPR000531">
    <property type="entry name" value="Beta-barrel_TonB"/>
</dbReference>
<evidence type="ECO:0000256" key="4">
    <source>
        <dbReference type="ARBA" id="ARBA00022692"/>
    </source>
</evidence>
<dbReference type="NCBIfam" id="TIGR04057">
    <property type="entry name" value="SusC_RagA_signa"/>
    <property type="match status" value="1"/>
</dbReference>
<comment type="similarity">
    <text evidence="8 9">Belongs to the TonB-dependent receptor family.</text>
</comment>
<dbReference type="Gene3D" id="2.60.40.1120">
    <property type="entry name" value="Carboxypeptidase-like, regulatory domain"/>
    <property type="match status" value="1"/>
</dbReference>
<dbReference type="InterPro" id="IPR039426">
    <property type="entry name" value="TonB-dep_rcpt-like"/>
</dbReference>
<proteinExistence type="inferred from homology"/>
<dbReference type="EMBL" id="FPCJ01000001">
    <property type="protein sequence ID" value="SFV29297.1"/>
    <property type="molecule type" value="Genomic_DNA"/>
</dbReference>
<dbReference type="Pfam" id="PF07715">
    <property type="entry name" value="Plug"/>
    <property type="match status" value="1"/>
</dbReference>
<protein>
    <submittedName>
        <fullName evidence="12">TonB-linked outer membrane protein, SusC/RagA family</fullName>
    </submittedName>
</protein>
<dbReference type="Gene3D" id="2.170.130.10">
    <property type="entry name" value="TonB-dependent receptor, plug domain"/>
    <property type="match status" value="1"/>
</dbReference>
<evidence type="ECO:0000313" key="13">
    <source>
        <dbReference type="Proteomes" id="UP000199537"/>
    </source>
</evidence>
<evidence type="ECO:0000256" key="3">
    <source>
        <dbReference type="ARBA" id="ARBA00022452"/>
    </source>
</evidence>
<dbReference type="PROSITE" id="PS52016">
    <property type="entry name" value="TONB_DEPENDENT_REC_3"/>
    <property type="match status" value="1"/>
</dbReference>
<evidence type="ECO:0000256" key="1">
    <source>
        <dbReference type="ARBA" id="ARBA00004571"/>
    </source>
</evidence>
<dbReference type="NCBIfam" id="TIGR04056">
    <property type="entry name" value="OMP_RagA_SusC"/>
    <property type="match status" value="1"/>
</dbReference>